<evidence type="ECO:0000256" key="7">
    <source>
        <dbReference type="ARBA" id="ARBA00022723"/>
    </source>
</evidence>
<dbReference type="SUPFAM" id="SSF81342">
    <property type="entry name" value="Transmembrane di-heme cytochromes"/>
    <property type="match status" value="1"/>
</dbReference>
<organism evidence="15 16">
    <name type="scientific">Sphingomonas hankyongi</name>
    <dbReference type="NCBI Taxonomy" id="2908209"/>
    <lineage>
        <taxon>Bacteria</taxon>
        <taxon>Pseudomonadati</taxon>
        <taxon>Pseudomonadota</taxon>
        <taxon>Alphaproteobacteria</taxon>
        <taxon>Sphingomonadales</taxon>
        <taxon>Sphingomonadaceae</taxon>
        <taxon>Sphingomonas</taxon>
    </lineage>
</organism>
<keyword evidence="3" id="KW-0813">Transport</keyword>
<comment type="similarity">
    <text evidence="12">Belongs to the cytochrome b561 family.</text>
</comment>
<dbReference type="Proteomes" id="UP001165342">
    <property type="component" value="Unassembled WGS sequence"/>
</dbReference>
<keyword evidence="8" id="KW-0249">Electron transport</keyword>
<evidence type="ECO:0000256" key="2">
    <source>
        <dbReference type="ARBA" id="ARBA00004651"/>
    </source>
</evidence>
<evidence type="ECO:0000313" key="16">
    <source>
        <dbReference type="Proteomes" id="UP001165342"/>
    </source>
</evidence>
<feature type="domain" description="Cytochrome b561 bacterial/Ni-hydrogenase" evidence="14">
    <location>
        <begin position="21"/>
        <end position="189"/>
    </location>
</feature>
<evidence type="ECO:0000256" key="4">
    <source>
        <dbReference type="ARBA" id="ARBA00022475"/>
    </source>
</evidence>
<evidence type="ECO:0000256" key="5">
    <source>
        <dbReference type="ARBA" id="ARBA00022617"/>
    </source>
</evidence>
<feature type="transmembrane region" description="Helical" evidence="13">
    <location>
        <begin position="156"/>
        <end position="177"/>
    </location>
</feature>
<evidence type="ECO:0000256" key="10">
    <source>
        <dbReference type="ARBA" id="ARBA00023004"/>
    </source>
</evidence>
<keyword evidence="5" id="KW-0349">Heme</keyword>
<comment type="caution">
    <text evidence="15">The sequence shown here is derived from an EMBL/GenBank/DDBJ whole genome shotgun (WGS) entry which is preliminary data.</text>
</comment>
<feature type="transmembrane region" description="Helical" evidence="13">
    <location>
        <begin position="102"/>
        <end position="120"/>
    </location>
</feature>
<dbReference type="PANTHER" id="PTHR30529:SF1">
    <property type="entry name" value="CYTOCHROME B561 HOMOLOG 2"/>
    <property type="match status" value="1"/>
</dbReference>
<accession>A0ABT0S0M0</accession>
<evidence type="ECO:0000259" key="14">
    <source>
        <dbReference type="Pfam" id="PF01292"/>
    </source>
</evidence>
<evidence type="ECO:0000313" key="15">
    <source>
        <dbReference type="EMBL" id="MCL6729110.1"/>
    </source>
</evidence>
<keyword evidence="11 13" id="KW-0472">Membrane</keyword>
<evidence type="ECO:0000256" key="1">
    <source>
        <dbReference type="ARBA" id="ARBA00001970"/>
    </source>
</evidence>
<dbReference type="RefSeq" id="WP_249830593.1">
    <property type="nucleotide sequence ID" value="NZ_JAMGBE010000001.1"/>
</dbReference>
<name>A0ABT0S0M0_9SPHN</name>
<keyword evidence="4" id="KW-1003">Cell membrane</keyword>
<dbReference type="InterPro" id="IPR011577">
    <property type="entry name" value="Cyt_b561_bac/Ni-Hgenase"/>
</dbReference>
<evidence type="ECO:0000256" key="6">
    <source>
        <dbReference type="ARBA" id="ARBA00022692"/>
    </source>
</evidence>
<dbReference type="PANTHER" id="PTHR30529">
    <property type="entry name" value="CYTOCHROME B561"/>
    <property type="match status" value="1"/>
</dbReference>
<dbReference type="InterPro" id="IPR016174">
    <property type="entry name" value="Di-haem_cyt_TM"/>
</dbReference>
<proteinExistence type="inferred from homology"/>
<keyword evidence="7" id="KW-0479">Metal-binding</keyword>
<dbReference type="Pfam" id="PF01292">
    <property type="entry name" value="Ni_hydr_CYTB"/>
    <property type="match status" value="1"/>
</dbReference>
<evidence type="ECO:0000256" key="13">
    <source>
        <dbReference type="SAM" id="Phobius"/>
    </source>
</evidence>
<dbReference type="InterPro" id="IPR052168">
    <property type="entry name" value="Cytochrome_b561_oxidase"/>
</dbReference>
<comment type="subcellular location">
    <subcellularLocation>
        <location evidence="2">Cell membrane</location>
        <topology evidence="2">Multi-pass membrane protein</topology>
    </subcellularLocation>
</comment>
<dbReference type="EMBL" id="JAMGBE010000001">
    <property type="protein sequence ID" value="MCL6729110.1"/>
    <property type="molecule type" value="Genomic_DNA"/>
</dbReference>
<gene>
    <name evidence="15" type="ORF">LZ538_03445</name>
</gene>
<reference evidence="15" key="1">
    <citation type="submission" date="2022-05" db="EMBL/GenBank/DDBJ databases">
        <authorList>
            <person name="Jo J.-H."/>
            <person name="Im W.-T."/>
        </authorList>
    </citation>
    <scope>NUCLEOTIDE SEQUENCE</scope>
    <source>
        <strain evidence="15">SE220</strain>
    </source>
</reference>
<keyword evidence="6 13" id="KW-0812">Transmembrane</keyword>
<evidence type="ECO:0000256" key="12">
    <source>
        <dbReference type="ARBA" id="ARBA00037975"/>
    </source>
</evidence>
<keyword evidence="16" id="KW-1185">Reference proteome</keyword>
<protein>
    <submittedName>
        <fullName evidence="15">Cytochrome b</fullName>
    </submittedName>
</protein>
<feature type="transmembrane region" description="Helical" evidence="13">
    <location>
        <begin position="28"/>
        <end position="51"/>
    </location>
</feature>
<evidence type="ECO:0000256" key="11">
    <source>
        <dbReference type="ARBA" id="ARBA00023136"/>
    </source>
</evidence>
<evidence type="ECO:0000256" key="8">
    <source>
        <dbReference type="ARBA" id="ARBA00022982"/>
    </source>
</evidence>
<comment type="cofactor">
    <cofactor evidence="1">
        <name>heme b</name>
        <dbReference type="ChEBI" id="CHEBI:60344"/>
    </cofactor>
</comment>
<sequence length="193" mass="21676">MTDQTSFDTATRIAAGDDGTNYDNVAVALHWATAFLVFANFALAETWDWFAKPAKELMEGTHMSFGVLLTAVILARLVWRWIPGHQVPSLEAGWVKLASKGTHYLLYGLLAAEAVLGFTFRWGAGRPMEFFGLGIPPLIGEIARPLRGELRELHEWIGWAIVIIAVLHALAALYHHYVLRDRVLQRMLPTRRL</sequence>
<feature type="transmembrane region" description="Helical" evidence="13">
    <location>
        <begin position="63"/>
        <end position="82"/>
    </location>
</feature>
<keyword evidence="9 13" id="KW-1133">Transmembrane helix</keyword>
<evidence type="ECO:0000256" key="9">
    <source>
        <dbReference type="ARBA" id="ARBA00022989"/>
    </source>
</evidence>
<evidence type="ECO:0000256" key="3">
    <source>
        <dbReference type="ARBA" id="ARBA00022448"/>
    </source>
</evidence>
<keyword evidence="10" id="KW-0408">Iron</keyword>